<dbReference type="Pfam" id="PF07648">
    <property type="entry name" value="Kazal_2"/>
    <property type="match status" value="3"/>
</dbReference>
<dbReference type="EMBL" id="CAJNOI010000062">
    <property type="protein sequence ID" value="CAF0976966.1"/>
    <property type="molecule type" value="Genomic_DNA"/>
</dbReference>
<evidence type="ECO:0000313" key="7">
    <source>
        <dbReference type="EMBL" id="CAF1098204.1"/>
    </source>
</evidence>
<dbReference type="Proteomes" id="UP000663832">
    <property type="component" value="Unassembled WGS sequence"/>
</dbReference>
<name>A0A814F9P5_9BILA</name>
<proteinExistence type="predicted"/>
<sequence length="328" mass="36947">MCSTILTYSILLSQFILIIQAGNCFYNRAIDVCYGVSELDTTEEQCTGSYYSDDTLQVLDGHAYAENCRDVNVLPKRCDADCGLGQECQYINGEEMCVCSEESCTSSTKTNQQPLCASNNMTFQSKCLMEAWKCSNHQSALYVKYEGECQKDCRNVKCGHGKICLLVKNTGEPMCYPKAHCKPGLNPEPVCGTNGVSYPSICAMRLSRDQRGYTPEVAHKGSCENQCRPGLCQSYELCVYSKHLRPVCIRCQYPPRFYTHSGECSMNVSVCGNNGMLYKNYCSLLLDQCHKKESINIIDYGQCPTMKSKQIRTNKFNYLNQLTDYKMN</sequence>
<gene>
    <name evidence="6" type="ORF">BJG266_LOCUS14652</name>
    <name evidence="7" type="ORF">QVE165_LOCUS20149</name>
</gene>
<evidence type="ECO:0000313" key="8">
    <source>
        <dbReference type="Proteomes" id="UP000663832"/>
    </source>
</evidence>
<keyword evidence="2" id="KW-1015">Disulfide bond</keyword>
<dbReference type="Proteomes" id="UP000663877">
    <property type="component" value="Unassembled WGS sequence"/>
</dbReference>
<dbReference type="OrthoDB" id="6614329at2759"/>
<comment type="caution">
    <text evidence="6">The sequence shown here is derived from an EMBL/GenBank/DDBJ whole genome shotgun (WGS) entry which is preliminary data.</text>
</comment>
<protein>
    <recommendedName>
        <fullName evidence="5">Kazal-like domain-containing protein</fullName>
    </recommendedName>
</protein>
<dbReference type="GO" id="GO:0005615">
    <property type="term" value="C:extracellular space"/>
    <property type="evidence" value="ECO:0007669"/>
    <property type="project" value="TreeGrafter"/>
</dbReference>
<evidence type="ECO:0000313" key="6">
    <source>
        <dbReference type="EMBL" id="CAF0976966.1"/>
    </source>
</evidence>
<dbReference type="GO" id="GO:0005518">
    <property type="term" value="F:collagen binding"/>
    <property type="evidence" value="ECO:0007669"/>
    <property type="project" value="TreeGrafter"/>
</dbReference>
<dbReference type="GO" id="GO:0050840">
    <property type="term" value="F:extracellular matrix binding"/>
    <property type="evidence" value="ECO:0007669"/>
    <property type="project" value="TreeGrafter"/>
</dbReference>
<feature type="domain" description="Kazal-like" evidence="5">
    <location>
        <begin position="98"/>
        <end position="151"/>
    </location>
</feature>
<keyword evidence="8" id="KW-1185">Reference proteome</keyword>
<evidence type="ECO:0000256" key="3">
    <source>
        <dbReference type="ARBA" id="ARBA00023180"/>
    </source>
</evidence>
<dbReference type="PROSITE" id="PS51465">
    <property type="entry name" value="KAZAL_2"/>
    <property type="match status" value="2"/>
</dbReference>
<dbReference type="PANTHER" id="PTHR13866">
    <property type="entry name" value="SPARC OSTEONECTIN"/>
    <property type="match status" value="1"/>
</dbReference>
<dbReference type="GO" id="GO:0005509">
    <property type="term" value="F:calcium ion binding"/>
    <property type="evidence" value="ECO:0007669"/>
    <property type="project" value="TreeGrafter"/>
</dbReference>
<evidence type="ECO:0000256" key="4">
    <source>
        <dbReference type="SAM" id="SignalP"/>
    </source>
</evidence>
<dbReference type="AlphaFoldDB" id="A0A814F9P5"/>
<dbReference type="SMART" id="SM00280">
    <property type="entry name" value="KAZAL"/>
    <property type="match status" value="3"/>
</dbReference>
<evidence type="ECO:0000256" key="2">
    <source>
        <dbReference type="ARBA" id="ARBA00023157"/>
    </source>
</evidence>
<reference evidence="6" key="1">
    <citation type="submission" date="2021-02" db="EMBL/GenBank/DDBJ databases">
        <authorList>
            <person name="Nowell W R."/>
        </authorList>
    </citation>
    <scope>NUCLEOTIDE SEQUENCE</scope>
</reference>
<dbReference type="InterPro" id="IPR002350">
    <property type="entry name" value="Kazal_dom"/>
</dbReference>
<evidence type="ECO:0000259" key="5">
    <source>
        <dbReference type="PROSITE" id="PS51465"/>
    </source>
</evidence>
<dbReference type="PANTHER" id="PTHR13866:SF29">
    <property type="entry name" value="FOLLISTATIN"/>
    <property type="match status" value="1"/>
</dbReference>
<feature type="chain" id="PRO_5036224350" description="Kazal-like domain-containing protein" evidence="4">
    <location>
        <begin position="22"/>
        <end position="328"/>
    </location>
</feature>
<evidence type="ECO:0000256" key="1">
    <source>
        <dbReference type="ARBA" id="ARBA00022729"/>
    </source>
</evidence>
<dbReference type="EMBL" id="CAJNOM010000125">
    <property type="protein sequence ID" value="CAF1098204.1"/>
    <property type="molecule type" value="Genomic_DNA"/>
</dbReference>
<dbReference type="InterPro" id="IPR036058">
    <property type="entry name" value="Kazal_dom_sf"/>
</dbReference>
<evidence type="ECO:0000313" key="9">
    <source>
        <dbReference type="Proteomes" id="UP000663877"/>
    </source>
</evidence>
<dbReference type="Gene3D" id="3.30.60.30">
    <property type="match status" value="3"/>
</dbReference>
<dbReference type="SUPFAM" id="SSF100895">
    <property type="entry name" value="Kazal-type serine protease inhibitors"/>
    <property type="match status" value="3"/>
</dbReference>
<accession>A0A814F9P5</accession>
<feature type="signal peptide" evidence="4">
    <location>
        <begin position="1"/>
        <end position="21"/>
    </location>
</feature>
<feature type="domain" description="Kazal-like" evidence="5">
    <location>
        <begin position="169"/>
        <end position="225"/>
    </location>
</feature>
<keyword evidence="1 4" id="KW-0732">Signal</keyword>
<keyword evidence="3" id="KW-0325">Glycoprotein</keyword>
<dbReference type="CDD" id="cd00104">
    <property type="entry name" value="KAZAL_FS"/>
    <property type="match status" value="1"/>
</dbReference>
<organism evidence="6 9">
    <name type="scientific">Adineta steineri</name>
    <dbReference type="NCBI Taxonomy" id="433720"/>
    <lineage>
        <taxon>Eukaryota</taxon>
        <taxon>Metazoa</taxon>
        <taxon>Spiralia</taxon>
        <taxon>Gnathifera</taxon>
        <taxon>Rotifera</taxon>
        <taxon>Eurotatoria</taxon>
        <taxon>Bdelloidea</taxon>
        <taxon>Adinetida</taxon>
        <taxon>Adinetidae</taxon>
        <taxon>Adineta</taxon>
    </lineage>
</organism>